<evidence type="ECO:0000313" key="2">
    <source>
        <dbReference type="EMBL" id="CAK7328409.1"/>
    </source>
</evidence>
<dbReference type="EMBL" id="CAWUPB010000893">
    <property type="protein sequence ID" value="CAK7328409.1"/>
    <property type="molecule type" value="Genomic_DNA"/>
</dbReference>
<evidence type="ECO:0000313" key="3">
    <source>
        <dbReference type="Proteomes" id="UP001314170"/>
    </source>
</evidence>
<feature type="region of interest" description="Disordered" evidence="1">
    <location>
        <begin position="17"/>
        <end position="46"/>
    </location>
</feature>
<sequence>MLDDTTLCSLKFVASTNAPRERVKEERAKKGRKKRNKEGDSVKHHPDCNTTIHCRRAISITLTATPPPPLPPCCHNLHRGLNSTAAISTIHHCSRLLLSSLPKPSR</sequence>
<name>A0AAV1R6H3_9ROSI</name>
<proteinExistence type="predicted"/>
<feature type="compositionally biased region" description="Basic and acidic residues" evidence="1">
    <location>
        <begin position="19"/>
        <end position="28"/>
    </location>
</feature>
<dbReference type="AlphaFoldDB" id="A0AAV1R6H3"/>
<organism evidence="2 3">
    <name type="scientific">Dovyalis caffra</name>
    <dbReference type="NCBI Taxonomy" id="77055"/>
    <lineage>
        <taxon>Eukaryota</taxon>
        <taxon>Viridiplantae</taxon>
        <taxon>Streptophyta</taxon>
        <taxon>Embryophyta</taxon>
        <taxon>Tracheophyta</taxon>
        <taxon>Spermatophyta</taxon>
        <taxon>Magnoliopsida</taxon>
        <taxon>eudicotyledons</taxon>
        <taxon>Gunneridae</taxon>
        <taxon>Pentapetalae</taxon>
        <taxon>rosids</taxon>
        <taxon>fabids</taxon>
        <taxon>Malpighiales</taxon>
        <taxon>Salicaceae</taxon>
        <taxon>Flacourtieae</taxon>
        <taxon>Dovyalis</taxon>
    </lineage>
</organism>
<feature type="compositionally biased region" description="Basic and acidic residues" evidence="1">
    <location>
        <begin position="37"/>
        <end position="46"/>
    </location>
</feature>
<gene>
    <name evidence="2" type="ORF">DCAF_LOCUS6132</name>
</gene>
<accession>A0AAV1R6H3</accession>
<comment type="caution">
    <text evidence="2">The sequence shown here is derived from an EMBL/GenBank/DDBJ whole genome shotgun (WGS) entry which is preliminary data.</text>
</comment>
<evidence type="ECO:0000256" key="1">
    <source>
        <dbReference type="SAM" id="MobiDB-lite"/>
    </source>
</evidence>
<keyword evidence="3" id="KW-1185">Reference proteome</keyword>
<dbReference type="Proteomes" id="UP001314170">
    <property type="component" value="Unassembled WGS sequence"/>
</dbReference>
<reference evidence="2 3" key="1">
    <citation type="submission" date="2024-01" db="EMBL/GenBank/DDBJ databases">
        <authorList>
            <person name="Waweru B."/>
        </authorList>
    </citation>
    <scope>NUCLEOTIDE SEQUENCE [LARGE SCALE GENOMIC DNA]</scope>
</reference>
<protein>
    <submittedName>
        <fullName evidence="2">Uncharacterized protein</fullName>
    </submittedName>
</protein>